<keyword evidence="16" id="KW-1160">Virus entry into host cell</keyword>
<evidence type="ECO:0000256" key="17">
    <source>
        <dbReference type="ARBA" id="ARBA00031199"/>
    </source>
</evidence>
<keyword evidence="11" id="KW-1043">Host membrane</keyword>
<keyword evidence="5" id="KW-0945">Host-virus interaction</keyword>
<keyword evidence="14" id="KW-0325">Glycoprotein</keyword>
<evidence type="ECO:0000259" key="19">
    <source>
        <dbReference type="Pfam" id="PF03557"/>
    </source>
</evidence>
<keyword evidence="7" id="KW-0732">Signal</keyword>
<evidence type="ECO:0000256" key="12">
    <source>
        <dbReference type="ARBA" id="ARBA00022989"/>
    </source>
</evidence>
<comment type="subcellular location">
    <subcellularLocation>
        <location evidence="2">Host Golgi apparatus membrane</location>
        <topology evidence="2">Multi-pass membrane protein</topology>
    </subcellularLocation>
    <subcellularLocation>
        <location evidence="3">Host endoplasmic reticulum membrane</location>
    </subcellularLocation>
    <subcellularLocation>
        <location evidence="1">Virion membrane</location>
    </subcellularLocation>
</comment>
<keyword evidence="13 18" id="KW-0472">Membrane</keyword>
<evidence type="ECO:0000256" key="18">
    <source>
        <dbReference type="SAM" id="Phobius"/>
    </source>
</evidence>
<reference evidence="21 22" key="1">
    <citation type="journal article" date="2014" name="PLoS Negl. Trop. Dis.">
        <title>Molecular characterization of human pathogenic bunyaviruses of the nyando and bwamba/pongola virus groups leads to the genetic identification of mojui dos campos and kaeng khoi virus.</title>
        <authorList>
            <person name="Groseth A."/>
            <person name="Mampilli V."/>
            <person name="Weisend C."/>
            <person name="Dahlstrom E."/>
            <person name="Porcella S.F."/>
            <person name="Russell B.J."/>
            <person name="Tesh R.B."/>
            <person name="Ebihara H."/>
        </authorList>
    </citation>
    <scope>NUCLEOTIDE SEQUENCE [LARGE SCALE GENOMIC DNA]</scope>
    <source>
        <strain evidence="21">YM176-66</strain>
    </source>
</reference>
<dbReference type="GO" id="GO:0046718">
    <property type="term" value="P:symbiont entry into host cell"/>
    <property type="evidence" value="ECO:0007669"/>
    <property type="project" value="UniProtKB-KW"/>
</dbReference>
<dbReference type="EMBL" id="KJ867198">
    <property type="protein sequence ID" value="AIN37033.1"/>
    <property type="molecule type" value="Viral_cRNA"/>
</dbReference>
<dbReference type="InterPro" id="IPR005168">
    <property type="entry name" value="Bunya_G2"/>
</dbReference>
<evidence type="ECO:0000256" key="1">
    <source>
        <dbReference type="ARBA" id="ARBA00004182"/>
    </source>
</evidence>
<dbReference type="GO" id="GO:0044003">
    <property type="term" value="P:symbiont-mediated perturbation of host process"/>
    <property type="evidence" value="ECO:0007669"/>
    <property type="project" value="InterPro"/>
</dbReference>
<accession>A0A088MFC3</accession>
<evidence type="ECO:0000256" key="15">
    <source>
        <dbReference type="ARBA" id="ARBA00023184"/>
    </source>
</evidence>
<evidence type="ECO:0000259" key="20">
    <source>
        <dbReference type="Pfam" id="PF03563"/>
    </source>
</evidence>
<organism evidence="21 22">
    <name type="scientific">Nyando virus</name>
    <dbReference type="NCBI Taxonomy" id="35316"/>
    <lineage>
        <taxon>Viruses</taxon>
        <taxon>Riboviria</taxon>
        <taxon>Orthornavirae</taxon>
        <taxon>Negarnaviricota</taxon>
        <taxon>Polyploviricotina</taxon>
        <taxon>Bunyaviricetes</taxon>
        <taxon>Elliovirales</taxon>
        <taxon>Peribunyaviridae</taxon>
        <taxon>Orthobunyavirus</taxon>
        <taxon>Orthobunyavirus nyandoense</taxon>
    </lineage>
</organism>
<dbReference type="InterPro" id="IPR026400">
    <property type="entry name" value="Bunya_nonstruc_pro_NSm"/>
</dbReference>
<dbReference type="NCBIfam" id="TIGR04210">
    <property type="entry name" value="bunya_NSm"/>
    <property type="match status" value="1"/>
</dbReference>
<evidence type="ECO:0000256" key="13">
    <source>
        <dbReference type="ARBA" id="ARBA00023136"/>
    </source>
</evidence>
<feature type="transmembrane region" description="Helical" evidence="18">
    <location>
        <begin position="312"/>
        <end position="332"/>
    </location>
</feature>
<evidence type="ECO:0000256" key="5">
    <source>
        <dbReference type="ARBA" id="ARBA00022581"/>
    </source>
</evidence>
<feature type="transmembrane region" description="Helical" evidence="18">
    <location>
        <begin position="1403"/>
        <end position="1427"/>
    </location>
</feature>
<dbReference type="Pfam" id="PF03557">
    <property type="entry name" value="Bunya_G1"/>
    <property type="match status" value="1"/>
</dbReference>
<evidence type="ECO:0000313" key="21">
    <source>
        <dbReference type="EMBL" id="AIN37033.1"/>
    </source>
</evidence>
<evidence type="ECO:0000256" key="3">
    <source>
        <dbReference type="ARBA" id="ARBA00004625"/>
    </source>
</evidence>
<evidence type="ECO:0000256" key="6">
    <source>
        <dbReference type="ARBA" id="ARBA00022692"/>
    </source>
</evidence>
<feature type="domain" description="Bunyavirus glycoprotein G2" evidence="20">
    <location>
        <begin position="25"/>
        <end position="305"/>
    </location>
</feature>
<dbReference type="GO" id="GO:0019062">
    <property type="term" value="P:virion attachment to host cell"/>
    <property type="evidence" value="ECO:0007669"/>
    <property type="project" value="UniProtKB-KW"/>
</dbReference>
<protein>
    <recommendedName>
        <fullName evidence="4">Envelopment polyprotein</fullName>
    </recommendedName>
    <alternativeName>
        <fullName evidence="17">M polyprotein</fullName>
    </alternativeName>
</protein>
<dbReference type="Pfam" id="PF03563">
    <property type="entry name" value="Bunya_G2"/>
    <property type="match status" value="1"/>
</dbReference>
<evidence type="ECO:0000256" key="10">
    <source>
        <dbReference type="ARBA" id="ARBA00022844"/>
    </source>
</evidence>
<keyword evidence="15" id="KW-1038">Host endoplasmic reticulum</keyword>
<evidence type="ECO:0000256" key="9">
    <source>
        <dbReference type="ARBA" id="ARBA00022812"/>
    </source>
</evidence>
<evidence type="ECO:0000256" key="7">
    <source>
        <dbReference type="ARBA" id="ARBA00022729"/>
    </source>
</evidence>
<sequence>MMEGLLTLLLIISYTQMVHNLPFEKCFEGGTVIKNVVKETGIGSACIKDDVSILKLESKPHSNTSGIYSTNTVTRKWLVSNWEECNPRRIESGNINVIEVFDDMTIHSHTYACTSQCQIGMDKDNGLVVLTTDRINRFEILGTTRKNGWFKSKTSVALDQTCEHLKVTCGTNSVQIHACFKHHMSCIRFFSHTILPSIMVNSICENVEIIILLTFSLLIFLLLIIIMKTYICYLMLPIYIPVAYIYGFIYNKTTKKCISCGLAYHPFTKCSNHCVCGSLFETSDRMRLHRESGMCPGYKSMRTARVLCKSKGSASILSLFVSALILSFVTPINSYMIRKPVQITNNSLDIYDRYLLYKDNSDFLANYINMNFAVNIAILPILLMIYIGLLYIRHIFYSFWVIDCKECDMFHAKENLKRIGNFTNRCNTYTCGFTIYNLQYNTEVSHHKTGRCLYKYESKYVRKILLTIVIIYLLKDMGLNVAAETFKNCEAKTKLELNCLGPLRTIDCSSGEKSKPLKTIVNELISDKSLLEIEKDWALSIPDDVYQGFNFVQNQKTYHSMLVAEEILLRRHCAYFTNLNTPSGDNQYPWRLVFHTSTINFCISHPEKKPCPCLNSKTQCDQFVSNESKLRSYYDTYTEKLSPDLNTLVNVLTTAFPGTTTRIISDKIRAKAYSELKNILQGLEVKVAKNELLKQIVTTLKFACDITLTNYKPSGKWYLQPLQEATAILTTRARGSQVSQDIKTAKIGKETNICEQLKMVHCISPRAIDVHITQVICTKQGSKYLYEIGTNKIYKKNLSRTDYCIKDVHCIANFTPSTNERLEVLKRMTCGTDDPTGTQDEYTVPKRFCRFKNKGSCFYGPEYWTTALCEDGAYYYIDQSGMHAKDKDVGVMCFSDDCTEDRYPVNPENLKNCKWDYDYIISQHTKHLVHNTLESYKKALTESLQHSLELHSYKPTKDLPHIKPSFKTILAQGIETDEGIESSYVEFEIPALSGESLGLSINSPQGDQIFDAIVYVRKAIFRSTYNHIYSTGPTIAMNLIHDEHCTGPCPEVIEKKPNWMTFSQERTSRWGCEEWLCAAINTGCVFGSCQDVIKEELRIYKKSTTEVGNLDICITFADNSYCIELDALNPVVTDVFDIQFKTVESYMLPNILAVKDHNIYTGTINDIGSLNKGCGNVQKRNGTTLGSGDPKFDYVCHAASRKDVIVRKCYDNHYDACRFLERSKTLQFLDKHDTISVMDSTKILGSVKAKVKLGDIKYKLAKFDPAVEYTISCTGCTNCLENVICNIKSDLEVEQLCTITSNCKPFLTRILFKPGVSSYNIKMICNTGTETITVNICNKEHKTELYKIPGSTNLEIKGIDQTAYIREEDNKCGTWLCKVYNEGLTGLLEPLWDWIGEAGQICLYVALGFGLMIITIFVLRPIAGLLISILKKNELEYALEQMKKK</sequence>
<dbReference type="GO" id="GO:0055036">
    <property type="term" value="C:virion membrane"/>
    <property type="evidence" value="ECO:0007669"/>
    <property type="project" value="UniProtKB-SubCell"/>
</dbReference>
<name>A0A088MFC3_9VIRU</name>
<evidence type="ECO:0000256" key="11">
    <source>
        <dbReference type="ARBA" id="ARBA00022870"/>
    </source>
</evidence>
<keyword evidence="9" id="KW-1040">Host Golgi apparatus</keyword>
<dbReference type="GO" id="GO:0044167">
    <property type="term" value="C:host cell endoplasmic reticulum membrane"/>
    <property type="evidence" value="ECO:0007669"/>
    <property type="project" value="UniProtKB-SubCell"/>
</dbReference>
<feature type="transmembrane region" description="Helical" evidence="18">
    <location>
        <begin position="209"/>
        <end position="227"/>
    </location>
</feature>
<keyword evidence="8" id="KW-1161">Viral attachment to host cell</keyword>
<keyword evidence="6 18" id="KW-0812">Transmembrane</keyword>
<feature type="transmembrane region" description="Helical" evidence="18">
    <location>
        <begin position="372"/>
        <end position="392"/>
    </location>
</feature>
<dbReference type="GO" id="GO:0044178">
    <property type="term" value="C:host cell Golgi membrane"/>
    <property type="evidence" value="ECO:0007669"/>
    <property type="project" value="UniProtKB-SubCell"/>
</dbReference>
<evidence type="ECO:0000256" key="14">
    <source>
        <dbReference type="ARBA" id="ARBA00023180"/>
    </source>
</evidence>
<evidence type="ECO:0000256" key="16">
    <source>
        <dbReference type="ARBA" id="ARBA00023296"/>
    </source>
</evidence>
<feature type="domain" description="Bunyavirus glycoprotein G1" evidence="19">
    <location>
        <begin position="524"/>
        <end position="1383"/>
    </location>
</feature>
<dbReference type="InterPro" id="IPR005167">
    <property type="entry name" value="Bunya_G1"/>
</dbReference>
<keyword evidence="10" id="KW-0946">Virion</keyword>
<evidence type="ECO:0000313" key="22">
    <source>
        <dbReference type="Proteomes" id="UP000160314"/>
    </source>
</evidence>
<keyword evidence="12 18" id="KW-1133">Transmembrane helix</keyword>
<evidence type="ECO:0000256" key="4">
    <source>
        <dbReference type="ARBA" id="ARBA00015294"/>
    </source>
</evidence>
<dbReference type="Proteomes" id="UP000160314">
    <property type="component" value="Genome"/>
</dbReference>
<evidence type="ECO:0000256" key="2">
    <source>
        <dbReference type="ARBA" id="ARBA00004252"/>
    </source>
</evidence>
<evidence type="ECO:0000256" key="8">
    <source>
        <dbReference type="ARBA" id="ARBA00022804"/>
    </source>
</evidence>
<proteinExistence type="predicted"/>